<feature type="compositionally biased region" description="Basic and acidic residues" evidence="1">
    <location>
        <begin position="220"/>
        <end position="244"/>
    </location>
</feature>
<evidence type="ECO:0000259" key="2">
    <source>
        <dbReference type="Pfam" id="PF12572"/>
    </source>
</evidence>
<dbReference type="InterPro" id="IPR022226">
    <property type="entry name" value="DUF3752"/>
</dbReference>
<feature type="compositionally biased region" description="Low complexity" evidence="1">
    <location>
        <begin position="63"/>
        <end position="73"/>
    </location>
</feature>
<dbReference type="Proteomes" id="UP001197093">
    <property type="component" value="Unassembled WGS sequence"/>
</dbReference>
<sequence length="334" mass="35318">MFSIGPQLPPHLQKRKRTPEDEAELGSPPPKTSRRHNEDEISLDDDSDDGYGPTAPVSANNTAPAQRPSRPAPAIGPSLPPTVNTKPASPAADKKRRRRRLGPSLPGSSSASRAAAAADRRRSLSSASRGEPAAPKRDDWMLAPPTSSGYRAPDPTKLKSRKFASGPRAATEGKPGGGVSSIWTETPEEKARRLANAVLGREDPNNPHPQQSAAAAGPRPDARAGQDDARIRSYTEQTRGKSLVEQHQAARAAGKKSSSSSTSSAPGKGDSARWGSKAGAAAGGDDEDEDDPSKRAFDWEKDMKVGGQISGAQRKELLNRAANFGGRFQSGKYL</sequence>
<accession>A0AAD4F3T1</accession>
<protein>
    <recommendedName>
        <fullName evidence="2">DUF3752 domain-containing protein</fullName>
    </recommendedName>
</protein>
<feature type="compositionally biased region" description="Low complexity" evidence="1">
    <location>
        <begin position="249"/>
        <end position="269"/>
    </location>
</feature>
<dbReference type="Pfam" id="PF12572">
    <property type="entry name" value="DUF3752"/>
    <property type="match status" value="1"/>
</dbReference>
<reference evidence="3" key="1">
    <citation type="submission" date="2023-02" db="EMBL/GenBank/DDBJ databases">
        <authorList>
            <person name="Palmer J.M."/>
        </authorList>
    </citation>
    <scope>NUCLEOTIDE SEQUENCE</scope>
    <source>
        <strain evidence="3">FW57</strain>
    </source>
</reference>
<comment type="caution">
    <text evidence="3">The sequence shown here is derived from an EMBL/GenBank/DDBJ whole genome shotgun (WGS) entry which is preliminary data.</text>
</comment>
<name>A0AAD4F3T1_9PEZI</name>
<feature type="region of interest" description="Disordered" evidence="1">
    <location>
        <begin position="1"/>
        <end position="308"/>
    </location>
</feature>
<proteinExistence type="predicted"/>
<feature type="compositionally biased region" description="Basic and acidic residues" evidence="1">
    <location>
        <begin position="292"/>
        <end position="304"/>
    </location>
</feature>
<gene>
    <name evidence="3" type="ORF">NEMBOFW57_002948</name>
</gene>
<dbReference type="EMBL" id="JAHCVI010000001">
    <property type="protein sequence ID" value="KAG7292903.1"/>
    <property type="molecule type" value="Genomic_DNA"/>
</dbReference>
<feature type="domain" description="DUF3752" evidence="2">
    <location>
        <begin position="144"/>
        <end position="329"/>
    </location>
</feature>
<evidence type="ECO:0000313" key="3">
    <source>
        <dbReference type="EMBL" id="KAG7292903.1"/>
    </source>
</evidence>
<dbReference type="InterPro" id="IPR046331">
    <property type="entry name" value="GPAM1-like"/>
</dbReference>
<evidence type="ECO:0000256" key="1">
    <source>
        <dbReference type="SAM" id="MobiDB-lite"/>
    </source>
</evidence>
<feature type="compositionally biased region" description="Low complexity" evidence="1">
    <location>
        <begin position="102"/>
        <end position="117"/>
    </location>
</feature>
<dbReference type="AlphaFoldDB" id="A0AAD4F3T1"/>
<dbReference type="PANTHER" id="PTHR46370:SF1">
    <property type="entry name" value="GPALPP MOTIFS-CONTAINING PROTEIN 1"/>
    <property type="match status" value="1"/>
</dbReference>
<feature type="compositionally biased region" description="Acidic residues" evidence="1">
    <location>
        <begin position="40"/>
        <end position="49"/>
    </location>
</feature>
<evidence type="ECO:0000313" key="4">
    <source>
        <dbReference type="Proteomes" id="UP001197093"/>
    </source>
</evidence>
<dbReference type="PANTHER" id="PTHR46370">
    <property type="entry name" value="GPALPP MOTIFS-CONTAINING PROTEIN 1"/>
    <property type="match status" value="1"/>
</dbReference>
<organism evidence="3 4">
    <name type="scientific">Staphylotrichum longicolle</name>
    <dbReference type="NCBI Taxonomy" id="669026"/>
    <lineage>
        <taxon>Eukaryota</taxon>
        <taxon>Fungi</taxon>
        <taxon>Dikarya</taxon>
        <taxon>Ascomycota</taxon>
        <taxon>Pezizomycotina</taxon>
        <taxon>Sordariomycetes</taxon>
        <taxon>Sordariomycetidae</taxon>
        <taxon>Sordariales</taxon>
        <taxon>Chaetomiaceae</taxon>
        <taxon>Staphylotrichum</taxon>
    </lineage>
</organism>
<keyword evidence="4" id="KW-1185">Reference proteome</keyword>